<evidence type="ECO:0000313" key="1">
    <source>
        <dbReference type="EMBL" id="MBA8077594.1"/>
    </source>
</evidence>
<dbReference type="AlphaFoldDB" id="A0A0J0GDQ2"/>
<evidence type="ECO:0000313" key="5">
    <source>
        <dbReference type="Proteomes" id="UP000255163"/>
    </source>
</evidence>
<dbReference type="GeneID" id="66612853"/>
<accession>A0A0J0GDQ2</accession>
<gene>
    <name evidence="2" type="ORF">AN696_0223030</name>
    <name evidence="1" type="ORF">HV056_13725</name>
    <name evidence="3" type="ORF">NCTC12123_06036</name>
</gene>
<dbReference type="EMBL" id="JABXRP010000001">
    <property type="protein sequence ID" value="MBA8077594.1"/>
    <property type="molecule type" value="Genomic_DNA"/>
</dbReference>
<name>A0A0J0GDQ2_ENTAS</name>
<dbReference type="RefSeq" id="WP_001704112.1">
    <property type="nucleotide sequence ID" value="NZ_CP011863.1"/>
</dbReference>
<evidence type="ECO:0000313" key="3">
    <source>
        <dbReference type="EMBL" id="STD27281.1"/>
    </source>
</evidence>
<reference evidence="2 4" key="1">
    <citation type="submission" date="2016-04" db="EMBL/GenBank/DDBJ databases">
        <authorList>
            <person name="Osei Sekyere J."/>
            <person name="Sivertsen A."/>
            <person name="Pedersen A.T."/>
            <person name="Sundsfjord A."/>
        </authorList>
    </citation>
    <scope>NUCLEOTIDE SEQUENCE [LARGE SCALE GENOMIC DNA]</scope>
    <source>
        <strain evidence="2 4">ST435:939705067</strain>
    </source>
</reference>
<evidence type="ECO:0000313" key="2">
    <source>
        <dbReference type="EMBL" id="OEH11149.1"/>
    </source>
</evidence>
<evidence type="ECO:0000313" key="6">
    <source>
        <dbReference type="Proteomes" id="UP000533461"/>
    </source>
</evidence>
<reference evidence="3 5" key="3">
    <citation type="submission" date="2018-06" db="EMBL/GenBank/DDBJ databases">
        <authorList>
            <consortium name="Pathogen Informatics"/>
            <person name="Doyle S."/>
        </authorList>
    </citation>
    <scope>NUCLEOTIDE SEQUENCE [LARGE SCALE GENOMIC DNA]</scope>
    <source>
        <strain evidence="3 5">NCTC12123</strain>
    </source>
</reference>
<dbReference type="EMBL" id="LJEY02000201">
    <property type="protein sequence ID" value="OEH11149.1"/>
    <property type="molecule type" value="Genomic_DNA"/>
</dbReference>
<dbReference type="Proteomes" id="UP000533461">
    <property type="component" value="Unassembled WGS sequence"/>
</dbReference>
<dbReference type="Proteomes" id="UP000255163">
    <property type="component" value="Unassembled WGS sequence"/>
</dbReference>
<proteinExistence type="predicted"/>
<sequence length="112" mass="12784">MTDTFTWRTRKTAQGTETARTLQAQFGDGYKQIAGMGINDKQETWNLDWTGTRQEAAALRAFLMSHVTKSFWWTTPWGEKKLFRMKADSFSVSFPTGKKATVAFTFEQAFAP</sequence>
<evidence type="ECO:0000313" key="4">
    <source>
        <dbReference type="Proteomes" id="UP000050495"/>
    </source>
</evidence>
<dbReference type="Pfam" id="PF05939">
    <property type="entry name" value="Phage_min_tail"/>
    <property type="match status" value="1"/>
</dbReference>
<reference evidence="1 6" key="4">
    <citation type="submission" date="2020-06" db="EMBL/GenBank/DDBJ databases">
        <title>REHAB project genomes.</title>
        <authorList>
            <person name="Shaw L.P."/>
        </authorList>
    </citation>
    <scope>NUCLEOTIDE SEQUENCE [LARGE SCALE GENOMIC DNA]</scope>
    <source>
        <strain evidence="1 6">RHBSTW-00074</strain>
    </source>
</reference>
<dbReference type="InterPro" id="IPR010265">
    <property type="entry name" value="Phage_lambda_TipM"/>
</dbReference>
<dbReference type="OrthoDB" id="8607203at2"/>
<organism evidence="1 6">
    <name type="scientific">Enterobacter asburiae</name>
    <dbReference type="NCBI Taxonomy" id="61645"/>
    <lineage>
        <taxon>Bacteria</taxon>
        <taxon>Pseudomonadati</taxon>
        <taxon>Pseudomonadota</taxon>
        <taxon>Gammaproteobacteria</taxon>
        <taxon>Enterobacterales</taxon>
        <taxon>Enterobacteriaceae</taxon>
        <taxon>Enterobacter</taxon>
        <taxon>Enterobacter cloacae complex</taxon>
    </lineage>
</organism>
<reference evidence="2" key="2">
    <citation type="journal article" date="2017" name="PLoS ONE">
        <title>Genomic and phenotypic characterisation of fluoroquinolone resistance mechanisms in Enterobacteriaceae in Durban, South Africa.</title>
        <authorList>
            <person name="Osei Sekyere J."/>
            <person name="Amoako D.G."/>
        </authorList>
    </citation>
    <scope>NUCLEOTIDE SEQUENCE</scope>
    <source>
        <strain evidence="2">ST435:939705067</strain>
    </source>
</reference>
<dbReference type="EMBL" id="UFYI01000007">
    <property type="protein sequence ID" value="STD27281.1"/>
    <property type="molecule type" value="Genomic_DNA"/>
</dbReference>
<protein>
    <submittedName>
        <fullName evidence="3">Minor tail family protein</fullName>
    </submittedName>
    <submittedName>
        <fullName evidence="1">Phage tail protein</fullName>
    </submittedName>
</protein>
<dbReference type="Proteomes" id="UP000050495">
    <property type="component" value="Unassembled WGS sequence"/>
</dbReference>